<dbReference type="Pfam" id="PF00254">
    <property type="entry name" value="FKBP_C"/>
    <property type="match status" value="1"/>
</dbReference>
<evidence type="ECO:0000256" key="4">
    <source>
        <dbReference type="PROSITE-ProRule" id="PRU00277"/>
    </source>
</evidence>
<dbReference type="PANTHER" id="PTHR45779">
    <property type="entry name" value="PEPTIDYLPROLYL ISOMERASE"/>
    <property type="match status" value="1"/>
</dbReference>
<evidence type="ECO:0000256" key="5">
    <source>
        <dbReference type="RuleBase" id="RU003915"/>
    </source>
</evidence>
<evidence type="ECO:0000256" key="3">
    <source>
        <dbReference type="ARBA" id="ARBA00023235"/>
    </source>
</evidence>
<dbReference type="EMBL" id="BSTX01000002">
    <property type="protein sequence ID" value="GLZ78797.1"/>
    <property type="molecule type" value="Genomic_DNA"/>
</dbReference>
<dbReference type="Proteomes" id="UP001165079">
    <property type="component" value="Unassembled WGS sequence"/>
</dbReference>
<feature type="region of interest" description="Disordered" evidence="6">
    <location>
        <begin position="1"/>
        <end position="21"/>
    </location>
</feature>
<evidence type="ECO:0000256" key="1">
    <source>
        <dbReference type="ARBA" id="ARBA00000971"/>
    </source>
</evidence>
<dbReference type="InterPro" id="IPR001179">
    <property type="entry name" value="PPIase_FKBP_dom"/>
</dbReference>
<gene>
    <name evidence="8" type="ORF">Afil01_36040</name>
</gene>
<comment type="caution">
    <text evidence="8">The sequence shown here is derived from an EMBL/GenBank/DDBJ whole genome shotgun (WGS) entry which is preliminary data.</text>
</comment>
<evidence type="ECO:0000256" key="2">
    <source>
        <dbReference type="ARBA" id="ARBA00023110"/>
    </source>
</evidence>
<sequence>MALEITEHHTPTDGAEAKNGDTVSVHYTGTLTDGTVFDSSAGRQPISFTLGAGQVIKGWDQGLLGMRIGGKRTLTIGHELAYGEAGFPGAIPPRATLIFDVELVGIN</sequence>
<dbReference type="InterPro" id="IPR046357">
    <property type="entry name" value="PPIase_dom_sf"/>
</dbReference>
<feature type="compositionally biased region" description="Basic and acidic residues" evidence="6">
    <location>
        <begin position="1"/>
        <end position="19"/>
    </location>
</feature>
<name>A0A9W6SN31_9ACTN</name>
<dbReference type="PANTHER" id="PTHR45779:SF7">
    <property type="entry name" value="PEPTIDYLPROLYL ISOMERASE"/>
    <property type="match status" value="1"/>
</dbReference>
<dbReference type="InterPro" id="IPR044609">
    <property type="entry name" value="FKBP2/11"/>
</dbReference>
<keyword evidence="2 4" id="KW-0697">Rotamase</keyword>
<dbReference type="RefSeq" id="WP_285663937.1">
    <property type="nucleotide sequence ID" value="NZ_BSTX01000002.1"/>
</dbReference>
<dbReference type="FunFam" id="3.10.50.40:FF:000006">
    <property type="entry name" value="Peptidyl-prolyl cis-trans isomerase"/>
    <property type="match status" value="1"/>
</dbReference>
<proteinExistence type="inferred from homology"/>
<evidence type="ECO:0000256" key="6">
    <source>
        <dbReference type="SAM" id="MobiDB-lite"/>
    </source>
</evidence>
<organism evidence="8 9">
    <name type="scientific">Actinorhabdospora filicis</name>
    <dbReference type="NCBI Taxonomy" id="1785913"/>
    <lineage>
        <taxon>Bacteria</taxon>
        <taxon>Bacillati</taxon>
        <taxon>Actinomycetota</taxon>
        <taxon>Actinomycetes</taxon>
        <taxon>Micromonosporales</taxon>
        <taxon>Micromonosporaceae</taxon>
        <taxon>Actinorhabdospora</taxon>
    </lineage>
</organism>
<accession>A0A9W6SN31</accession>
<dbReference type="GO" id="GO:0003755">
    <property type="term" value="F:peptidyl-prolyl cis-trans isomerase activity"/>
    <property type="evidence" value="ECO:0007669"/>
    <property type="project" value="UniProtKB-UniRule"/>
</dbReference>
<dbReference type="AlphaFoldDB" id="A0A9W6SN31"/>
<feature type="domain" description="PPIase FKBP-type" evidence="7">
    <location>
        <begin position="20"/>
        <end position="107"/>
    </location>
</feature>
<comment type="catalytic activity">
    <reaction evidence="1 4 5">
        <text>[protein]-peptidylproline (omega=180) = [protein]-peptidylproline (omega=0)</text>
        <dbReference type="Rhea" id="RHEA:16237"/>
        <dbReference type="Rhea" id="RHEA-COMP:10747"/>
        <dbReference type="Rhea" id="RHEA-COMP:10748"/>
        <dbReference type="ChEBI" id="CHEBI:83833"/>
        <dbReference type="ChEBI" id="CHEBI:83834"/>
        <dbReference type="EC" id="5.2.1.8"/>
    </reaction>
</comment>
<evidence type="ECO:0000313" key="9">
    <source>
        <dbReference type="Proteomes" id="UP001165079"/>
    </source>
</evidence>
<dbReference type="Gene3D" id="3.10.50.40">
    <property type="match status" value="1"/>
</dbReference>
<evidence type="ECO:0000313" key="8">
    <source>
        <dbReference type="EMBL" id="GLZ78797.1"/>
    </source>
</evidence>
<dbReference type="SUPFAM" id="SSF54534">
    <property type="entry name" value="FKBP-like"/>
    <property type="match status" value="1"/>
</dbReference>
<protein>
    <recommendedName>
        <fullName evidence="5">Peptidyl-prolyl cis-trans isomerase</fullName>
        <ecNumber evidence="5">5.2.1.8</ecNumber>
    </recommendedName>
</protein>
<reference evidence="8" key="1">
    <citation type="submission" date="2023-03" db="EMBL/GenBank/DDBJ databases">
        <title>Actinorhabdospora filicis NBRC 111898.</title>
        <authorList>
            <person name="Ichikawa N."/>
            <person name="Sato H."/>
            <person name="Tonouchi N."/>
        </authorList>
    </citation>
    <scope>NUCLEOTIDE SEQUENCE</scope>
    <source>
        <strain evidence="8">NBRC 111898</strain>
    </source>
</reference>
<dbReference type="EC" id="5.2.1.8" evidence="5"/>
<keyword evidence="9" id="KW-1185">Reference proteome</keyword>
<keyword evidence="3 4" id="KW-0413">Isomerase</keyword>
<evidence type="ECO:0000259" key="7">
    <source>
        <dbReference type="PROSITE" id="PS50059"/>
    </source>
</evidence>
<comment type="similarity">
    <text evidence="5">Belongs to the FKBP-type PPIase family.</text>
</comment>
<dbReference type="PROSITE" id="PS50059">
    <property type="entry name" value="FKBP_PPIASE"/>
    <property type="match status" value="1"/>
</dbReference>